<keyword evidence="2" id="KW-1185">Reference proteome</keyword>
<comment type="caution">
    <text evidence="1">The sequence shown here is derived from an EMBL/GenBank/DDBJ whole genome shotgun (WGS) entry which is preliminary data.</text>
</comment>
<protein>
    <recommendedName>
        <fullName evidence="3">Dynamin-type G domain-containing protein</fullName>
    </recommendedName>
</protein>
<dbReference type="GO" id="GO:0003924">
    <property type="term" value="F:GTPase activity"/>
    <property type="evidence" value="ECO:0007669"/>
    <property type="project" value="TreeGrafter"/>
</dbReference>
<dbReference type="Gene3D" id="3.40.50.300">
    <property type="entry name" value="P-loop containing nucleotide triphosphate hydrolases"/>
    <property type="match status" value="1"/>
</dbReference>
<dbReference type="InterPro" id="IPR022812">
    <property type="entry name" value="Dynamin"/>
</dbReference>
<dbReference type="PRINTS" id="PR00195">
    <property type="entry name" value="DYNAMIN"/>
</dbReference>
<dbReference type="InterPro" id="IPR027417">
    <property type="entry name" value="P-loop_NTPase"/>
</dbReference>
<reference evidence="1 2" key="1">
    <citation type="journal article" date="2024" name="Nat. Commun.">
        <title>Phylogenomics reveals the evolutionary origins of lichenization in chlorophyte algae.</title>
        <authorList>
            <person name="Puginier C."/>
            <person name="Libourel C."/>
            <person name="Otte J."/>
            <person name="Skaloud P."/>
            <person name="Haon M."/>
            <person name="Grisel S."/>
            <person name="Petersen M."/>
            <person name="Berrin J.G."/>
            <person name="Delaux P.M."/>
            <person name="Dal Grande F."/>
            <person name="Keller J."/>
        </authorList>
    </citation>
    <scope>NUCLEOTIDE SEQUENCE [LARGE SCALE GENOMIC DNA]</scope>
    <source>
        <strain evidence="1 2">SAG 2523</strain>
    </source>
</reference>
<organism evidence="1 2">
    <name type="scientific">Apatococcus fuscideae</name>
    <dbReference type="NCBI Taxonomy" id="2026836"/>
    <lineage>
        <taxon>Eukaryota</taxon>
        <taxon>Viridiplantae</taxon>
        <taxon>Chlorophyta</taxon>
        <taxon>core chlorophytes</taxon>
        <taxon>Trebouxiophyceae</taxon>
        <taxon>Chlorellales</taxon>
        <taxon>Chlorellaceae</taxon>
        <taxon>Apatococcus</taxon>
    </lineage>
</organism>
<proteinExistence type="predicted"/>
<dbReference type="EMBL" id="JALJOV010000286">
    <property type="protein sequence ID" value="KAK9865069.1"/>
    <property type="molecule type" value="Genomic_DNA"/>
</dbReference>
<evidence type="ECO:0000313" key="1">
    <source>
        <dbReference type="EMBL" id="KAK9865069.1"/>
    </source>
</evidence>
<dbReference type="GO" id="GO:0016020">
    <property type="term" value="C:membrane"/>
    <property type="evidence" value="ECO:0007669"/>
    <property type="project" value="TreeGrafter"/>
</dbReference>
<sequence length="267" mass="29783">MDGIDRHTVESEEVNVLIRSPAMTNIEFVDLPGIVADPALKKEQTEGLVKGYLRDRKNLVLCVEEATCGNLDATQAVGLVNAAGRAAQTIMVLTKTDLVDPSVIRGRLWPRVMRISNESIKEFAGCVAVINRNHHEPRSLVEATEDELEELTFESRVFKKLPEMPQRMSELDSKLRSNLTVPNLIAQVEAMYRTYIIDHWQAAAQEMLEPKVDEAQQAVRRLGPPVDQLTIGQDLEQAAHTAIIQEVFLPLQQGSFTTSLASRCEGR</sequence>
<dbReference type="SUPFAM" id="SSF52540">
    <property type="entry name" value="P-loop containing nucleoside triphosphate hydrolases"/>
    <property type="match status" value="1"/>
</dbReference>
<evidence type="ECO:0008006" key="3">
    <source>
        <dbReference type="Google" id="ProtNLM"/>
    </source>
</evidence>
<accession>A0AAW1T688</accession>
<gene>
    <name evidence="1" type="ORF">WJX84_004800</name>
</gene>
<dbReference type="PANTHER" id="PTHR11566">
    <property type="entry name" value="DYNAMIN"/>
    <property type="match status" value="1"/>
</dbReference>
<dbReference type="GO" id="GO:0005874">
    <property type="term" value="C:microtubule"/>
    <property type="evidence" value="ECO:0007669"/>
    <property type="project" value="TreeGrafter"/>
</dbReference>
<dbReference type="GO" id="GO:0008017">
    <property type="term" value="F:microtubule binding"/>
    <property type="evidence" value="ECO:0007669"/>
    <property type="project" value="TreeGrafter"/>
</dbReference>
<dbReference type="Proteomes" id="UP001485043">
    <property type="component" value="Unassembled WGS sequence"/>
</dbReference>
<dbReference type="PANTHER" id="PTHR11566:SF21">
    <property type="entry name" value="DYNAMIN RELATED PROTEIN 1, ISOFORM A"/>
    <property type="match status" value="1"/>
</dbReference>
<evidence type="ECO:0000313" key="2">
    <source>
        <dbReference type="Proteomes" id="UP001485043"/>
    </source>
</evidence>
<name>A0AAW1T688_9CHLO</name>
<dbReference type="AlphaFoldDB" id="A0AAW1T688"/>
<dbReference type="GO" id="GO:0005737">
    <property type="term" value="C:cytoplasm"/>
    <property type="evidence" value="ECO:0007669"/>
    <property type="project" value="TreeGrafter"/>
</dbReference>